<organism evidence="2">
    <name type="scientific">Anopheles darlingi</name>
    <name type="common">Mosquito</name>
    <dbReference type="NCBI Taxonomy" id="43151"/>
    <lineage>
        <taxon>Eukaryota</taxon>
        <taxon>Metazoa</taxon>
        <taxon>Ecdysozoa</taxon>
        <taxon>Arthropoda</taxon>
        <taxon>Hexapoda</taxon>
        <taxon>Insecta</taxon>
        <taxon>Pterygota</taxon>
        <taxon>Neoptera</taxon>
        <taxon>Endopterygota</taxon>
        <taxon>Diptera</taxon>
        <taxon>Nematocera</taxon>
        <taxon>Culicoidea</taxon>
        <taxon>Culicidae</taxon>
        <taxon>Anophelinae</taxon>
        <taxon>Anopheles</taxon>
    </lineage>
</organism>
<evidence type="ECO:0000313" key="2">
    <source>
        <dbReference type="EMBL" id="MBW75732.1"/>
    </source>
</evidence>
<feature type="signal peptide" evidence="1">
    <location>
        <begin position="1"/>
        <end position="35"/>
    </location>
</feature>
<proteinExistence type="predicted"/>
<protein>
    <submittedName>
        <fullName evidence="2">Putative secreted protein</fullName>
    </submittedName>
</protein>
<dbReference type="AlphaFoldDB" id="A0A2M4DDU0"/>
<evidence type="ECO:0000256" key="1">
    <source>
        <dbReference type="SAM" id="SignalP"/>
    </source>
</evidence>
<keyword evidence="1" id="KW-0732">Signal</keyword>
<feature type="chain" id="PRO_5014908583" evidence="1">
    <location>
        <begin position="36"/>
        <end position="122"/>
    </location>
</feature>
<name>A0A2M4DDU0_ANODA</name>
<sequence>MCQSSLSSSAALALLTRSLVYLMLLCCCCCHAVCSARPMLPAKLGILCGTLRTAVMVASNPVSRCQLRASLVLCFVFDGNFAFSDRSSCRHTHTHTVAEFWCIARSNLRLKPKAYCRSLNEA</sequence>
<accession>A0A2M4DDU0</accession>
<reference evidence="2" key="1">
    <citation type="submission" date="2018-01" db="EMBL/GenBank/DDBJ databases">
        <title>An insight into the sialome of Amazonian anophelines.</title>
        <authorList>
            <person name="Ribeiro J.M."/>
            <person name="Scarpassa V."/>
            <person name="Calvo E."/>
        </authorList>
    </citation>
    <scope>NUCLEOTIDE SEQUENCE</scope>
</reference>
<dbReference type="EMBL" id="GGFL01011554">
    <property type="protein sequence ID" value="MBW75732.1"/>
    <property type="molecule type" value="Transcribed_RNA"/>
</dbReference>